<keyword evidence="5" id="KW-1185">Reference proteome</keyword>
<reference evidence="3" key="2">
    <citation type="submission" date="2020-09" db="EMBL/GenBank/DDBJ databases">
        <authorList>
            <person name="Kikuchi T."/>
        </authorList>
    </citation>
    <scope>NUCLEOTIDE SEQUENCE</scope>
    <source>
        <strain evidence="3">Ka4C1</strain>
    </source>
</reference>
<protein>
    <submittedName>
        <fullName evidence="3">(pine wood nematode) hypothetical protein</fullName>
    </submittedName>
</protein>
<dbReference type="Proteomes" id="UP000095284">
    <property type="component" value="Unplaced"/>
</dbReference>
<dbReference type="OrthoDB" id="10401378at2759"/>
<dbReference type="EMBL" id="CAJFDI010000005">
    <property type="protein sequence ID" value="CAD5232860.1"/>
    <property type="molecule type" value="Genomic_DNA"/>
</dbReference>
<evidence type="ECO:0000256" key="1">
    <source>
        <dbReference type="SAM" id="MobiDB-lite"/>
    </source>
</evidence>
<dbReference type="Proteomes" id="UP000659654">
    <property type="component" value="Unassembled WGS sequence"/>
</dbReference>
<accession>A0A1I7SUQ6</accession>
<feature type="transmembrane region" description="Helical" evidence="2">
    <location>
        <begin position="30"/>
        <end position="50"/>
    </location>
</feature>
<feature type="transmembrane region" description="Helical" evidence="2">
    <location>
        <begin position="129"/>
        <end position="151"/>
    </location>
</feature>
<keyword evidence="2" id="KW-1133">Transmembrane helix</keyword>
<evidence type="ECO:0000313" key="6">
    <source>
        <dbReference type="WBParaSite" id="BXY_1677900.1"/>
    </source>
</evidence>
<keyword evidence="2" id="KW-0812">Transmembrane</keyword>
<reference evidence="6" key="1">
    <citation type="submission" date="2016-11" db="UniProtKB">
        <authorList>
            <consortium name="WormBaseParasite"/>
        </authorList>
    </citation>
    <scope>IDENTIFICATION</scope>
</reference>
<dbReference type="WBParaSite" id="BXY_1677900.1">
    <property type="protein sequence ID" value="BXY_1677900.1"/>
    <property type="gene ID" value="BXY_1677900"/>
</dbReference>
<proteinExistence type="predicted"/>
<evidence type="ECO:0000313" key="3">
    <source>
        <dbReference type="EMBL" id="CAD5232860.1"/>
    </source>
</evidence>
<evidence type="ECO:0000313" key="4">
    <source>
        <dbReference type="Proteomes" id="UP000095284"/>
    </source>
</evidence>
<feature type="transmembrane region" description="Helical" evidence="2">
    <location>
        <begin position="81"/>
        <end position="109"/>
    </location>
</feature>
<evidence type="ECO:0000256" key="2">
    <source>
        <dbReference type="SAM" id="Phobius"/>
    </source>
</evidence>
<organism evidence="4 6">
    <name type="scientific">Bursaphelenchus xylophilus</name>
    <name type="common">Pinewood nematode worm</name>
    <name type="synonym">Aphelenchoides xylophilus</name>
    <dbReference type="NCBI Taxonomy" id="6326"/>
    <lineage>
        <taxon>Eukaryota</taxon>
        <taxon>Metazoa</taxon>
        <taxon>Ecdysozoa</taxon>
        <taxon>Nematoda</taxon>
        <taxon>Chromadorea</taxon>
        <taxon>Rhabditida</taxon>
        <taxon>Tylenchina</taxon>
        <taxon>Tylenchomorpha</taxon>
        <taxon>Aphelenchoidea</taxon>
        <taxon>Aphelenchoididae</taxon>
        <taxon>Bursaphelenchus</taxon>
    </lineage>
</organism>
<name>A0A1I7SUQ6_BURXY</name>
<feature type="compositionally biased region" description="Polar residues" evidence="1">
    <location>
        <begin position="183"/>
        <end position="194"/>
    </location>
</feature>
<evidence type="ECO:0000313" key="5">
    <source>
        <dbReference type="Proteomes" id="UP000659654"/>
    </source>
</evidence>
<dbReference type="Proteomes" id="UP000582659">
    <property type="component" value="Unassembled WGS sequence"/>
</dbReference>
<keyword evidence="2" id="KW-0472">Membrane</keyword>
<feature type="region of interest" description="Disordered" evidence="1">
    <location>
        <begin position="181"/>
        <end position="228"/>
    </location>
</feature>
<dbReference type="EMBL" id="CAJFCV020000005">
    <property type="protein sequence ID" value="CAG9125950.1"/>
    <property type="molecule type" value="Genomic_DNA"/>
</dbReference>
<sequence length="242" mass="27330">MVSFGCLFKCRGRMASSEYRCCCNSHVHNAVIATAIISLLGGGVAIVFVIASFLWMFLPLPVLASFGNLSLLLGRCTKTACLYWIYFITQVLYIAGVGLWCLYLFIWGNAIVEGEYDKYYDNPHVKKGFGTYLTVLGCLGVVYFFFNIYFFHIAVKSYKYLTRVLSIQEVHVDTVVEAPPAQIHSTNPQPTAPTFSPEASPRQPLDYQVQPPQAQNYPPSEAPPAYEQQHMYPMLPKSEFRY</sequence>
<dbReference type="AlphaFoldDB" id="A0A1I7SUQ6"/>
<feature type="transmembrane region" description="Helical" evidence="2">
    <location>
        <begin position="56"/>
        <end position="74"/>
    </location>
</feature>
<gene>
    <name evidence="3" type="ORF">BXYJ_LOCUS12951</name>
</gene>